<dbReference type="InterPro" id="IPR036937">
    <property type="entry name" value="Adhesion_dom_fimbrial_sf"/>
</dbReference>
<feature type="signal peptide" evidence="1">
    <location>
        <begin position="1"/>
        <end position="23"/>
    </location>
</feature>
<dbReference type="SUPFAM" id="SSF49401">
    <property type="entry name" value="Bacterial adhesins"/>
    <property type="match status" value="1"/>
</dbReference>
<dbReference type="InterPro" id="IPR008966">
    <property type="entry name" value="Adhesion_dom_sf"/>
</dbReference>
<gene>
    <name evidence="4" type="ORF">LSO58_00340</name>
    <name evidence="3" type="ORF">LSO60_00345</name>
</gene>
<dbReference type="Proteomes" id="UP001164064">
    <property type="component" value="Chromosome"/>
</dbReference>
<evidence type="ECO:0000313" key="5">
    <source>
        <dbReference type="Proteomes" id="UP001164064"/>
    </source>
</evidence>
<dbReference type="Pfam" id="PF00419">
    <property type="entry name" value="Fimbrial"/>
    <property type="match status" value="1"/>
</dbReference>
<organism evidence="3 5">
    <name type="scientific">Acinetobacter ursingii</name>
    <dbReference type="NCBI Taxonomy" id="108980"/>
    <lineage>
        <taxon>Bacteria</taxon>
        <taxon>Pseudomonadati</taxon>
        <taxon>Pseudomonadota</taxon>
        <taxon>Gammaproteobacteria</taxon>
        <taxon>Moraxellales</taxon>
        <taxon>Moraxellaceae</taxon>
        <taxon>Acinetobacter</taxon>
    </lineage>
</organism>
<dbReference type="PANTHER" id="PTHR33420">
    <property type="entry name" value="FIMBRIAL SUBUNIT ELFA-RELATED"/>
    <property type="match status" value="1"/>
</dbReference>
<dbReference type="InterPro" id="IPR000259">
    <property type="entry name" value="Adhesion_dom_fimbrial"/>
</dbReference>
<accession>A0A3F3LDW2</accession>
<feature type="domain" description="Fimbrial-type adhesion" evidence="2">
    <location>
        <begin position="27"/>
        <end position="180"/>
    </location>
</feature>
<dbReference type="InterPro" id="IPR050263">
    <property type="entry name" value="Bact_Fimbrial_Adh_Pro"/>
</dbReference>
<dbReference type="EMBL" id="CP089051">
    <property type="protein sequence ID" value="UYF71787.1"/>
    <property type="molecule type" value="Genomic_DNA"/>
</dbReference>
<evidence type="ECO:0000313" key="4">
    <source>
        <dbReference type="EMBL" id="UYF75417.1"/>
    </source>
</evidence>
<feature type="chain" id="PRO_5040680701" evidence="1">
    <location>
        <begin position="24"/>
        <end position="180"/>
    </location>
</feature>
<reference evidence="3" key="1">
    <citation type="journal article" date="2022" name="J Glob Antimicrob Resist">
        <title>Comparative analysis of IMP-4- and OXA-58-containing plasmids of three carbapenemase-producing Acinetobacter ursingii strains in the Netherlands.</title>
        <authorList>
            <person name="Hendrickx A.P.A."/>
            <person name="Schade R.P."/>
            <person name="Landman F."/>
            <person name="Bosch T."/>
            <person name="Schouls L.M."/>
            <person name="van Dijk K."/>
        </authorList>
    </citation>
    <scope>NUCLEOTIDE SEQUENCE</scope>
    <source>
        <strain evidence="3">RIVM_C010559</strain>
        <strain evidence="4">RIVM_C010761</strain>
    </source>
</reference>
<dbReference type="GO" id="GO:0009289">
    <property type="term" value="C:pilus"/>
    <property type="evidence" value="ECO:0007669"/>
    <property type="project" value="InterPro"/>
</dbReference>
<dbReference type="PANTHER" id="PTHR33420:SF10">
    <property type="entry name" value="FIMBRIAE MAJOR SUBUNIT"/>
    <property type="match status" value="1"/>
</dbReference>
<evidence type="ECO:0000259" key="2">
    <source>
        <dbReference type="Pfam" id="PF00419"/>
    </source>
</evidence>
<name>A0A3F3LDW2_9GAMM</name>
<dbReference type="AlphaFoldDB" id="A0A3F3LDW2"/>
<proteinExistence type="predicted"/>
<protein>
    <submittedName>
        <fullName evidence="3">Type 1 fimbrial protein</fullName>
    </submittedName>
</protein>
<dbReference type="Proteomes" id="UP001164081">
    <property type="component" value="Chromosome"/>
</dbReference>
<dbReference type="GO" id="GO:0043709">
    <property type="term" value="P:cell adhesion involved in single-species biofilm formation"/>
    <property type="evidence" value="ECO:0007669"/>
    <property type="project" value="TreeGrafter"/>
</dbReference>
<dbReference type="Gene3D" id="2.60.40.1090">
    <property type="entry name" value="Fimbrial-type adhesion domain"/>
    <property type="match status" value="1"/>
</dbReference>
<evidence type="ECO:0000313" key="3">
    <source>
        <dbReference type="EMBL" id="UYF71787.1"/>
    </source>
</evidence>
<sequence length="180" mass="17795">MKLTKSIMLMLAAGLMLPALANAAPTITFEGEVSAQTCEAEVNGQENATVLLPTVPESSLASAGAKAGLTPFTIAVKGCATAGVDTQIGTKFLGHSVTAGGNLGNVAVTSPAGNVAIQLTSDAAGTTPVILNGVTTVAGLELKASETTANHQFGAQYIAEGGAATAGAVTAVVEYTLSYQ</sequence>
<dbReference type="RefSeq" id="WP_004986070.1">
    <property type="nucleotide sequence ID" value="NZ_AP018824.1"/>
</dbReference>
<keyword evidence="1" id="KW-0732">Signal</keyword>
<dbReference type="EMBL" id="CP089044">
    <property type="protein sequence ID" value="UYF75417.1"/>
    <property type="molecule type" value="Genomic_DNA"/>
</dbReference>
<evidence type="ECO:0000256" key="1">
    <source>
        <dbReference type="SAM" id="SignalP"/>
    </source>
</evidence>